<keyword evidence="2" id="KW-1185">Reference proteome</keyword>
<evidence type="ECO:0000313" key="2">
    <source>
        <dbReference type="Proteomes" id="UP000793456"/>
    </source>
</evidence>
<proteinExistence type="predicted"/>
<gene>
    <name evidence="1" type="ORF">E3U43_003249</name>
</gene>
<name>A0ACD3RHL3_LARCR</name>
<protein>
    <submittedName>
        <fullName evidence="1">Uncharacterized protein</fullName>
    </submittedName>
</protein>
<dbReference type="EMBL" id="CM011678">
    <property type="protein sequence ID" value="TMS18928.1"/>
    <property type="molecule type" value="Genomic_DNA"/>
</dbReference>
<organism evidence="1 2">
    <name type="scientific">Larimichthys crocea</name>
    <name type="common">Large yellow croaker</name>
    <name type="synonym">Pseudosciaena crocea</name>
    <dbReference type="NCBI Taxonomy" id="215358"/>
    <lineage>
        <taxon>Eukaryota</taxon>
        <taxon>Metazoa</taxon>
        <taxon>Chordata</taxon>
        <taxon>Craniata</taxon>
        <taxon>Vertebrata</taxon>
        <taxon>Euteleostomi</taxon>
        <taxon>Actinopterygii</taxon>
        <taxon>Neopterygii</taxon>
        <taxon>Teleostei</taxon>
        <taxon>Neoteleostei</taxon>
        <taxon>Acanthomorphata</taxon>
        <taxon>Eupercaria</taxon>
        <taxon>Sciaenidae</taxon>
        <taxon>Larimichthys</taxon>
    </lineage>
</organism>
<comment type="caution">
    <text evidence="1">The sequence shown here is derived from an EMBL/GenBank/DDBJ whole genome shotgun (WGS) entry which is preliminary data.</text>
</comment>
<sequence length="320" mass="36045">MKCAEAGNMSNGRFSHLLKGVWLLWLWQAVFVAGTGSKLWEVPTASFTSSSNLSESLKWEQDCQYRHLQDRVRITADIPPRLDGTWVSTRCEVRPGPEFLTRSYTFHSSRHFQALQHYYVDNGCEDPAYSLMIRGKLRLRQASWITRGGTEGEHHLSKVGIVVHSLAAKQRLISRLPVTCVGLTLDRVVPGKLYELYNTRAGRGCLAALGFSMIELGLIRVETHHHSHEGKIQELFLGDIHTDWTQRTQYRPTGYQEPLQNAMHHIHPCPCVRTGLPLLRAAPPCVAPQPCSSSVSGRPLGKPALRNPSQHPLPYPRLHL</sequence>
<accession>A0ACD3RHL3</accession>
<reference evidence="1" key="1">
    <citation type="submission" date="2018-11" db="EMBL/GenBank/DDBJ databases">
        <title>The sequence and de novo assembly of Larimichthys crocea genome using PacBio and Hi-C technologies.</title>
        <authorList>
            <person name="Xu P."/>
            <person name="Chen B."/>
            <person name="Zhou Z."/>
            <person name="Ke Q."/>
            <person name="Wu Y."/>
            <person name="Bai H."/>
            <person name="Pu F."/>
        </authorList>
    </citation>
    <scope>NUCLEOTIDE SEQUENCE</scope>
    <source>
        <tissue evidence="1">Muscle</tissue>
    </source>
</reference>
<dbReference type="Proteomes" id="UP000793456">
    <property type="component" value="Chromosome V"/>
</dbReference>
<evidence type="ECO:0000313" key="1">
    <source>
        <dbReference type="EMBL" id="TMS18928.1"/>
    </source>
</evidence>